<proteinExistence type="predicted"/>
<reference evidence="1 2" key="1">
    <citation type="submission" date="2017-04" db="EMBL/GenBank/DDBJ databases">
        <title>Novel microbial lineages endemic to geothermal iron-oxide mats fill important gaps in the evolutionary history of Archaea.</title>
        <authorList>
            <person name="Jay Z.J."/>
            <person name="Beam J.P."/>
            <person name="Dlakic M."/>
            <person name="Rusch D.B."/>
            <person name="Kozubal M.A."/>
            <person name="Inskeep W.P."/>
        </authorList>
    </citation>
    <scope>NUCLEOTIDE SEQUENCE [LARGE SCALE GENOMIC DNA]</scope>
    <source>
        <strain evidence="1">OSP_D</strain>
    </source>
</reference>
<dbReference type="AlphaFoldDB" id="A0A2R6AV96"/>
<evidence type="ECO:0000313" key="2">
    <source>
        <dbReference type="Proteomes" id="UP000240322"/>
    </source>
</evidence>
<dbReference type="Gene3D" id="1.10.10.10">
    <property type="entry name" value="Winged helix-like DNA-binding domain superfamily/Winged helix DNA-binding domain"/>
    <property type="match status" value="1"/>
</dbReference>
<dbReference type="EMBL" id="NEXE01000066">
    <property type="protein sequence ID" value="PSN90277.1"/>
    <property type="molecule type" value="Genomic_DNA"/>
</dbReference>
<comment type="caution">
    <text evidence="1">The sequence shown here is derived from an EMBL/GenBank/DDBJ whole genome shotgun (WGS) entry which is preliminary data.</text>
</comment>
<evidence type="ECO:0000313" key="1">
    <source>
        <dbReference type="EMBL" id="PSN90277.1"/>
    </source>
</evidence>
<dbReference type="Gene3D" id="3.40.50.10770">
    <property type="entry name" value="Hypothetical protein VC1899 like domain (Restriction endonuclease-like)"/>
    <property type="match status" value="1"/>
</dbReference>
<protein>
    <submittedName>
        <fullName evidence="1">Uncharacterized protein</fullName>
    </submittedName>
</protein>
<dbReference type="InterPro" id="IPR036388">
    <property type="entry name" value="WH-like_DNA-bd_sf"/>
</dbReference>
<gene>
    <name evidence="1" type="ORF">B9Q03_07225</name>
</gene>
<organism evidence="1 2">
    <name type="scientific">Candidatus Marsarchaeota G2 archaeon OSP_D</name>
    <dbReference type="NCBI Taxonomy" id="1978157"/>
    <lineage>
        <taxon>Archaea</taxon>
        <taxon>Candidatus Marsarchaeota</taxon>
        <taxon>Candidatus Marsarchaeota group 2</taxon>
    </lineage>
</organism>
<dbReference type="Proteomes" id="UP000240322">
    <property type="component" value="Unassembled WGS sequence"/>
</dbReference>
<accession>A0A2R6AV96</accession>
<name>A0A2R6AV96_9ARCH</name>
<sequence length="236" mass="26850">MLEEMFKTRAEVKRVLQVALYHDKLDGIKAGLRMFPSNRLILLYHLAPQDVSRRELEERVQTYVDQVEEVLGIGVEVIQLKSNLFEDVFDTVKEIVKKYRSEYDDIILNLTEGDKILTCNALSSAFVFGLRAFWTDGVKPYVFPIIKLGYHRAISDAKLDILKAIQRSRDGVQSLEDLVMATGYDKAQISHHVNGGPQSRGLVELGLVETERLERGRLAIRLTALGKIFLTSLEEE</sequence>